<evidence type="ECO:0000313" key="16">
    <source>
        <dbReference type="EMBL" id="RCW77542.1"/>
    </source>
</evidence>
<accession>A0A368YBG6</accession>
<keyword evidence="10" id="KW-0067">ATP-binding</keyword>
<keyword evidence="7 14" id="KW-0812">Transmembrane</keyword>
<feature type="domain" description="Histidine kinase" evidence="15">
    <location>
        <begin position="470"/>
        <end position="572"/>
    </location>
</feature>
<dbReference type="EMBL" id="QPJJ01000001">
    <property type="protein sequence ID" value="RCW77542.1"/>
    <property type="molecule type" value="Genomic_DNA"/>
</dbReference>
<keyword evidence="17" id="KW-1185">Reference proteome</keyword>
<dbReference type="InterPro" id="IPR003594">
    <property type="entry name" value="HATPase_dom"/>
</dbReference>
<evidence type="ECO:0000259" key="15">
    <source>
        <dbReference type="PROSITE" id="PS50109"/>
    </source>
</evidence>
<dbReference type="InterPro" id="IPR005467">
    <property type="entry name" value="His_kinase_dom"/>
</dbReference>
<name>A0A368YBG6_9BACI</name>
<dbReference type="RefSeq" id="WP_170132875.1">
    <property type="nucleotide sequence ID" value="NZ_QPJJ01000001.1"/>
</dbReference>
<keyword evidence="11 14" id="KW-1133">Transmembrane helix</keyword>
<evidence type="ECO:0000256" key="6">
    <source>
        <dbReference type="ARBA" id="ARBA00022679"/>
    </source>
</evidence>
<dbReference type="Pfam" id="PF02518">
    <property type="entry name" value="HATPase_c"/>
    <property type="match status" value="1"/>
</dbReference>
<comment type="subcellular location">
    <subcellularLocation>
        <location evidence="2">Cell membrane</location>
        <topology evidence="2">Multi-pass membrane protein</topology>
    </subcellularLocation>
</comment>
<evidence type="ECO:0000256" key="12">
    <source>
        <dbReference type="ARBA" id="ARBA00023012"/>
    </source>
</evidence>
<dbReference type="Pfam" id="PF06580">
    <property type="entry name" value="His_kinase"/>
    <property type="match status" value="1"/>
</dbReference>
<evidence type="ECO:0000256" key="2">
    <source>
        <dbReference type="ARBA" id="ARBA00004651"/>
    </source>
</evidence>
<evidence type="ECO:0000256" key="14">
    <source>
        <dbReference type="SAM" id="Phobius"/>
    </source>
</evidence>
<dbReference type="EC" id="2.7.13.3" evidence="3"/>
<evidence type="ECO:0000313" key="17">
    <source>
        <dbReference type="Proteomes" id="UP000252585"/>
    </source>
</evidence>
<evidence type="ECO:0000256" key="10">
    <source>
        <dbReference type="ARBA" id="ARBA00022840"/>
    </source>
</evidence>
<dbReference type="Proteomes" id="UP000252585">
    <property type="component" value="Unassembled WGS sequence"/>
</dbReference>
<dbReference type="SMART" id="SM00387">
    <property type="entry name" value="HATPase_c"/>
    <property type="match status" value="1"/>
</dbReference>
<comment type="catalytic activity">
    <reaction evidence="1">
        <text>ATP + protein L-histidine = ADP + protein N-phospho-L-histidine.</text>
        <dbReference type="EC" id="2.7.13.3"/>
    </reaction>
</comment>
<feature type="transmembrane region" description="Helical" evidence="14">
    <location>
        <begin position="284"/>
        <end position="307"/>
    </location>
</feature>
<keyword evidence="13 14" id="KW-0472">Membrane</keyword>
<reference evidence="16 17" key="1">
    <citation type="submission" date="2018-07" db="EMBL/GenBank/DDBJ databases">
        <title>Genomic Encyclopedia of Type Strains, Phase IV (KMG-IV): sequencing the most valuable type-strain genomes for metagenomic binning, comparative biology and taxonomic classification.</title>
        <authorList>
            <person name="Goeker M."/>
        </authorList>
    </citation>
    <scope>NUCLEOTIDE SEQUENCE [LARGE SCALE GENOMIC DNA]</scope>
    <source>
        <strain evidence="16 17">DSM 27696</strain>
    </source>
</reference>
<gene>
    <name evidence="16" type="ORF">DFR57_101418</name>
</gene>
<keyword evidence="12" id="KW-0902">Two-component regulatory system</keyword>
<feature type="transmembrane region" description="Helical" evidence="14">
    <location>
        <begin position="20"/>
        <end position="45"/>
    </location>
</feature>
<comment type="caution">
    <text evidence="16">The sequence shown here is derived from an EMBL/GenBank/DDBJ whole genome shotgun (WGS) entry which is preliminary data.</text>
</comment>
<dbReference type="GO" id="GO:0005524">
    <property type="term" value="F:ATP binding"/>
    <property type="evidence" value="ECO:0007669"/>
    <property type="project" value="UniProtKB-KW"/>
</dbReference>
<organism evidence="16 17">
    <name type="scientific">Saliterribacillus persicus</name>
    <dbReference type="NCBI Taxonomy" id="930114"/>
    <lineage>
        <taxon>Bacteria</taxon>
        <taxon>Bacillati</taxon>
        <taxon>Bacillota</taxon>
        <taxon>Bacilli</taxon>
        <taxon>Bacillales</taxon>
        <taxon>Bacillaceae</taxon>
        <taxon>Saliterribacillus</taxon>
    </lineage>
</organism>
<dbReference type="PROSITE" id="PS50109">
    <property type="entry name" value="HIS_KIN"/>
    <property type="match status" value="1"/>
</dbReference>
<dbReference type="PRINTS" id="PR00344">
    <property type="entry name" value="BCTRLSENSOR"/>
</dbReference>
<evidence type="ECO:0000256" key="11">
    <source>
        <dbReference type="ARBA" id="ARBA00022989"/>
    </source>
</evidence>
<evidence type="ECO:0000256" key="9">
    <source>
        <dbReference type="ARBA" id="ARBA00022777"/>
    </source>
</evidence>
<keyword evidence="8" id="KW-0547">Nucleotide-binding</keyword>
<proteinExistence type="predicted"/>
<dbReference type="InterPro" id="IPR036890">
    <property type="entry name" value="HATPase_C_sf"/>
</dbReference>
<keyword evidence="5" id="KW-0597">Phosphoprotein</keyword>
<keyword evidence="4" id="KW-1003">Cell membrane</keyword>
<evidence type="ECO:0000256" key="8">
    <source>
        <dbReference type="ARBA" id="ARBA00022741"/>
    </source>
</evidence>
<evidence type="ECO:0000256" key="7">
    <source>
        <dbReference type="ARBA" id="ARBA00022692"/>
    </source>
</evidence>
<evidence type="ECO:0000256" key="1">
    <source>
        <dbReference type="ARBA" id="ARBA00000085"/>
    </source>
</evidence>
<sequence length="572" mass="66147">MQRKILKVIQTFSLRRRIVYLFAIAALIPFLSSVILSYNAIYSILDSKLETSAKNTLKHTELSLYHTMENLAQTSQQLVYPSSIAIKFNEFLQTDDKSKLTSLEEDIQKELDYITYTNASAGLAVYIAENDDHLYRNMLVRDDFSIDKLPSIGEFNDITYYGPHISNNPLNTQYVISITRDIELPNNRTITLYLESSFSITKNILSINQEMNNSFYLILDKTGRIAFSELSSAFPRNDNFHSLVSTDMSGKNEGYYWFKSTNVQGCSIVSLIPQKQFDHEKDRWISQMVFLAIIFGIFSLLISWLVWKMVYKPIRIFDSEIEEISNNNLESNTITTKIPEFDHTLNQLQNMKIQIGELLTEVEWKEKKRADLEIEKLMYQINPHFLMNTLDTVHWLAVIHKQDEIDKMVSALNKLLYYNLKRSGKLSTVREELDSLTQYFTLQEIRYDFTYTIVLNVHDSLLNTKVPRFILQPIAENSIQHGLEEDGHIVVTVYEENNQLVISIKDNGSGLSQIEIDQLMNNKSKDKGTGIGIGLNYVKRMLHSYYGEEARIRLESERGEGTVVQLIIPKSF</sequence>
<dbReference type="InterPro" id="IPR004358">
    <property type="entry name" value="Sig_transdc_His_kin-like_C"/>
</dbReference>
<dbReference type="AlphaFoldDB" id="A0A368YBG6"/>
<evidence type="ECO:0000256" key="3">
    <source>
        <dbReference type="ARBA" id="ARBA00012438"/>
    </source>
</evidence>
<keyword evidence="9 16" id="KW-0418">Kinase</keyword>
<dbReference type="InterPro" id="IPR050640">
    <property type="entry name" value="Bact_2-comp_sensor_kinase"/>
</dbReference>
<dbReference type="Gene3D" id="3.30.565.10">
    <property type="entry name" value="Histidine kinase-like ATPase, C-terminal domain"/>
    <property type="match status" value="1"/>
</dbReference>
<protein>
    <recommendedName>
        <fullName evidence="3">histidine kinase</fullName>
        <ecNumber evidence="3">2.7.13.3</ecNumber>
    </recommendedName>
</protein>
<dbReference type="GO" id="GO:0000155">
    <property type="term" value="F:phosphorelay sensor kinase activity"/>
    <property type="evidence" value="ECO:0007669"/>
    <property type="project" value="InterPro"/>
</dbReference>
<dbReference type="PANTHER" id="PTHR34220:SF11">
    <property type="entry name" value="SENSOR PROTEIN KINASE HPTS"/>
    <property type="match status" value="1"/>
</dbReference>
<dbReference type="InterPro" id="IPR010559">
    <property type="entry name" value="Sig_transdc_His_kin_internal"/>
</dbReference>
<dbReference type="GO" id="GO:0005886">
    <property type="term" value="C:plasma membrane"/>
    <property type="evidence" value="ECO:0007669"/>
    <property type="project" value="UniProtKB-SubCell"/>
</dbReference>
<dbReference type="PANTHER" id="PTHR34220">
    <property type="entry name" value="SENSOR HISTIDINE KINASE YPDA"/>
    <property type="match status" value="1"/>
</dbReference>
<keyword evidence="6" id="KW-0808">Transferase</keyword>
<evidence type="ECO:0000256" key="5">
    <source>
        <dbReference type="ARBA" id="ARBA00022553"/>
    </source>
</evidence>
<evidence type="ECO:0000256" key="4">
    <source>
        <dbReference type="ARBA" id="ARBA00022475"/>
    </source>
</evidence>
<evidence type="ECO:0000256" key="13">
    <source>
        <dbReference type="ARBA" id="ARBA00023136"/>
    </source>
</evidence>
<dbReference type="SUPFAM" id="SSF55874">
    <property type="entry name" value="ATPase domain of HSP90 chaperone/DNA topoisomerase II/histidine kinase"/>
    <property type="match status" value="1"/>
</dbReference>